<dbReference type="Proteomes" id="UP000658131">
    <property type="component" value="Unassembled WGS sequence"/>
</dbReference>
<protein>
    <recommendedName>
        <fullName evidence="4">IrrE N-terminal-like domain-containing protein</fullName>
    </recommendedName>
</protein>
<feature type="compositionally biased region" description="Basic and acidic residues" evidence="1">
    <location>
        <begin position="66"/>
        <end position="77"/>
    </location>
</feature>
<sequence>MNDDVFVREIPMLPHIRGVTVPNDDGTFSIYINASLSAEARREALEHEIYHIRHDHLYQSELHVSSCEKDAAARPAEESSPTPPQKAAPAPSIPEPTPQQRKPTAPRWGFVRRGYLILWDEVQPGDEVFPPPRNQPKDDPHCPRILAPVPKRPRTRRCEVDIWK</sequence>
<evidence type="ECO:0000256" key="1">
    <source>
        <dbReference type="SAM" id="MobiDB-lite"/>
    </source>
</evidence>
<feature type="compositionally biased region" description="Pro residues" evidence="1">
    <location>
        <begin position="81"/>
        <end position="97"/>
    </location>
</feature>
<gene>
    <name evidence="2" type="ORF">H8717_05475</name>
</gene>
<feature type="region of interest" description="Disordered" evidence="1">
    <location>
        <begin position="64"/>
        <end position="108"/>
    </location>
</feature>
<evidence type="ECO:0008006" key="4">
    <source>
        <dbReference type="Google" id="ProtNLM"/>
    </source>
</evidence>
<organism evidence="2 3">
    <name type="scientific">Yanshouia hominis</name>
    <dbReference type="NCBI Taxonomy" id="2763673"/>
    <lineage>
        <taxon>Bacteria</taxon>
        <taxon>Bacillati</taxon>
        <taxon>Bacillota</taxon>
        <taxon>Clostridia</taxon>
        <taxon>Eubacteriales</taxon>
        <taxon>Oscillospiraceae</taxon>
        <taxon>Yanshouia</taxon>
    </lineage>
</organism>
<evidence type="ECO:0000313" key="2">
    <source>
        <dbReference type="EMBL" id="MBC8575862.1"/>
    </source>
</evidence>
<dbReference type="RefSeq" id="WP_262399431.1">
    <property type="nucleotide sequence ID" value="NZ_JACRTB010000007.1"/>
</dbReference>
<feature type="region of interest" description="Disordered" evidence="1">
    <location>
        <begin position="125"/>
        <end position="149"/>
    </location>
</feature>
<comment type="caution">
    <text evidence="2">The sequence shown here is derived from an EMBL/GenBank/DDBJ whole genome shotgun (WGS) entry which is preliminary data.</text>
</comment>
<evidence type="ECO:0000313" key="3">
    <source>
        <dbReference type="Proteomes" id="UP000658131"/>
    </source>
</evidence>
<reference evidence="2 3" key="1">
    <citation type="submission" date="2020-08" db="EMBL/GenBank/DDBJ databases">
        <title>Genome public.</title>
        <authorList>
            <person name="Liu C."/>
            <person name="Sun Q."/>
        </authorList>
    </citation>
    <scope>NUCLEOTIDE SEQUENCE [LARGE SCALE GENOMIC DNA]</scope>
    <source>
        <strain evidence="2 3">BX1</strain>
    </source>
</reference>
<dbReference type="EMBL" id="JACRTB010000007">
    <property type="protein sequence ID" value="MBC8575862.1"/>
    <property type="molecule type" value="Genomic_DNA"/>
</dbReference>
<keyword evidence="3" id="KW-1185">Reference proteome</keyword>
<accession>A0ABR7NJ66</accession>
<name>A0ABR7NJ66_9FIRM</name>
<proteinExistence type="predicted"/>